<dbReference type="PANTHER" id="PTHR43075">
    <property type="entry name" value="FORMATE LYASE ACTIVATING ENZYME, PUTATIVE (AFU_ORTHOLOGUE AFUA_2G15630)-RELATED"/>
    <property type="match status" value="1"/>
</dbReference>
<dbReference type="SFLD" id="SFLDG01099">
    <property type="entry name" value="Uncharacterised_Radical_SAM_Su"/>
    <property type="match status" value="1"/>
</dbReference>
<dbReference type="PIRSF" id="PIRSF004869">
    <property type="entry name" value="PflX_prd"/>
    <property type="match status" value="1"/>
</dbReference>
<sequence length="296" mass="33801">MNELFECELCPRNCKINRSIDTGYCKVKNEIKVAKASLHMWEEPCISGENGSGTIFFTNCNLGCVFCQNHQISHNGYGMVISVERLSEIMLELQEQGANNINLVTPTPYITFIKDALDIAKRGGLNIPIIYNSSGYENEEALKILDGYIDIYLPDIKYYDSKYGLKYSKVSDYFQKASKAILEMLRQVGVPKFDGKILKKGLMVRHLMIPGLLFDSKKVIDWVINNLPKEVYLNIMCQYTPVGDLNNYPEINRKLSRKHYETLLNYAISNGVENGFFQDFDSSTTRYIPNFDLKGV</sequence>
<evidence type="ECO:0000313" key="7">
    <source>
        <dbReference type="Proteomes" id="UP001144612"/>
    </source>
</evidence>
<dbReference type="InterPro" id="IPR007197">
    <property type="entry name" value="rSAM"/>
</dbReference>
<evidence type="ECO:0000259" key="5">
    <source>
        <dbReference type="Pfam" id="PF04055"/>
    </source>
</evidence>
<dbReference type="Gene3D" id="3.20.20.70">
    <property type="entry name" value="Aldolase class I"/>
    <property type="match status" value="1"/>
</dbReference>
<keyword evidence="3" id="KW-0408">Iron</keyword>
<dbReference type="InterPro" id="IPR013785">
    <property type="entry name" value="Aldolase_TIM"/>
</dbReference>
<gene>
    <name evidence="6" type="ORF">OW729_19315</name>
</gene>
<organism evidence="6 7">
    <name type="scientific">Clostridium brassicae</name>
    <dbReference type="NCBI Taxonomy" id="2999072"/>
    <lineage>
        <taxon>Bacteria</taxon>
        <taxon>Bacillati</taxon>
        <taxon>Bacillota</taxon>
        <taxon>Clostridia</taxon>
        <taxon>Eubacteriales</taxon>
        <taxon>Clostridiaceae</taxon>
        <taxon>Clostridium</taxon>
    </lineage>
</organism>
<reference evidence="6" key="1">
    <citation type="submission" date="2022-12" db="EMBL/GenBank/DDBJ databases">
        <title>Clostridium sp. nov., isolated from industrial wastewater.</title>
        <authorList>
            <person name="Jiayan W."/>
        </authorList>
    </citation>
    <scope>NUCLEOTIDE SEQUENCE</scope>
    <source>
        <strain evidence="6">ZC22-4</strain>
    </source>
</reference>
<dbReference type="InterPro" id="IPR040085">
    <property type="entry name" value="MJ0674-like"/>
</dbReference>
<evidence type="ECO:0000256" key="4">
    <source>
        <dbReference type="ARBA" id="ARBA00023014"/>
    </source>
</evidence>
<comment type="caution">
    <text evidence="6">The sequence shown here is derived from an EMBL/GenBank/DDBJ whole genome shotgun (WGS) entry which is preliminary data.</text>
</comment>
<feature type="domain" description="Radical SAM core" evidence="5">
    <location>
        <begin position="55"/>
        <end position="209"/>
    </location>
</feature>
<keyword evidence="7" id="KW-1185">Reference proteome</keyword>
<dbReference type="SFLD" id="SFLDS00029">
    <property type="entry name" value="Radical_SAM"/>
    <property type="match status" value="1"/>
</dbReference>
<dbReference type="RefSeq" id="WP_268063155.1">
    <property type="nucleotide sequence ID" value="NZ_JAPQFJ010000057.1"/>
</dbReference>
<evidence type="ECO:0000256" key="1">
    <source>
        <dbReference type="ARBA" id="ARBA00022691"/>
    </source>
</evidence>
<dbReference type="Pfam" id="PF04055">
    <property type="entry name" value="Radical_SAM"/>
    <property type="match status" value="1"/>
</dbReference>
<accession>A0ABT4DHQ7</accession>
<evidence type="ECO:0000256" key="3">
    <source>
        <dbReference type="ARBA" id="ARBA00023004"/>
    </source>
</evidence>
<keyword evidence="1" id="KW-0949">S-adenosyl-L-methionine</keyword>
<dbReference type="SUPFAM" id="SSF102114">
    <property type="entry name" value="Radical SAM enzymes"/>
    <property type="match status" value="1"/>
</dbReference>
<evidence type="ECO:0000256" key="2">
    <source>
        <dbReference type="ARBA" id="ARBA00022723"/>
    </source>
</evidence>
<name>A0ABT4DHQ7_9CLOT</name>
<dbReference type="InterPro" id="IPR016431">
    <property type="entry name" value="Pyrv-formate_lyase-activ_prd"/>
</dbReference>
<dbReference type="CDD" id="cd01335">
    <property type="entry name" value="Radical_SAM"/>
    <property type="match status" value="1"/>
</dbReference>
<keyword evidence="2" id="KW-0479">Metal-binding</keyword>
<dbReference type="Proteomes" id="UP001144612">
    <property type="component" value="Unassembled WGS sequence"/>
</dbReference>
<dbReference type="InterPro" id="IPR058240">
    <property type="entry name" value="rSAM_sf"/>
</dbReference>
<evidence type="ECO:0000313" key="6">
    <source>
        <dbReference type="EMBL" id="MCY6960726.1"/>
    </source>
</evidence>
<proteinExistence type="predicted"/>
<dbReference type="PANTHER" id="PTHR43075:SF1">
    <property type="entry name" value="FORMATE LYASE ACTIVATING ENZYME, PUTATIVE (AFU_ORTHOLOGUE AFUA_2G15630)-RELATED"/>
    <property type="match status" value="1"/>
</dbReference>
<keyword evidence="4" id="KW-0411">Iron-sulfur</keyword>
<dbReference type="EMBL" id="JAPQFJ010000057">
    <property type="protein sequence ID" value="MCY6960726.1"/>
    <property type="molecule type" value="Genomic_DNA"/>
</dbReference>
<protein>
    <submittedName>
        <fullName evidence="6">Radical SAM protein</fullName>
    </submittedName>
</protein>